<accession>A0ACB7GIG3</accession>
<organism evidence="1 2">
    <name type="scientific">Manihot esculenta</name>
    <name type="common">Cassava</name>
    <name type="synonym">Jatropha manihot</name>
    <dbReference type="NCBI Taxonomy" id="3983"/>
    <lineage>
        <taxon>Eukaryota</taxon>
        <taxon>Viridiplantae</taxon>
        <taxon>Streptophyta</taxon>
        <taxon>Embryophyta</taxon>
        <taxon>Tracheophyta</taxon>
        <taxon>Spermatophyta</taxon>
        <taxon>Magnoliopsida</taxon>
        <taxon>eudicotyledons</taxon>
        <taxon>Gunneridae</taxon>
        <taxon>Pentapetalae</taxon>
        <taxon>rosids</taxon>
        <taxon>fabids</taxon>
        <taxon>Malpighiales</taxon>
        <taxon>Euphorbiaceae</taxon>
        <taxon>Crotonoideae</taxon>
        <taxon>Manihoteae</taxon>
        <taxon>Manihot</taxon>
    </lineage>
</organism>
<name>A0ACB7GIG3_MANES</name>
<protein>
    <submittedName>
        <fullName evidence="1">Uncharacterized protein</fullName>
    </submittedName>
</protein>
<keyword evidence="2" id="KW-1185">Reference proteome</keyword>
<evidence type="ECO:0000313" key="2">
    <source>
        <dbReference type="Proteomes" id="UP000091857"/>
    </source>
</evidence>
<evidence type="ECO:0000313" key="1">
    <source>
        <dbReference type="EMBL" id="KAG8640042.1"/>
    </source>
</evidence>
<dbReference type="EMBL" id="CM004399">
    <property type="protein sequence ID" value="KAG8640042.1"/>
    <property type="molecule type" value="Genomic_DNA"/>
</dbReference>
<sequence length="263" mass="30503">MIKGSTLFNHFLCRNQEFFAMGRKPCCDKVGLNRGPWTIEEDQKLMNFILSNGIQCWRLVPKLAGLLRCGKSCRLRWMNYLRPDLKRGALTEAEEDQIIELHSRLGNRWSKIAAHFPGRTDNEIKNQWNTKIKKKLKLLGIDPKTHKPVEKEKDFASEEARQQPAETSREELKFQDNNPGFMGNNQIENNQVDQCCSPGQESNLVQKSETMITDIDAAQSESFSSTSMQEGSHQHWIDNLEDYLLSWDWFSNLEEIFPLDTHQ</sequence>
<gene>
    <name evidence="1" type="ORF">MANES_13G013500v8</name>
</gene>
<dbReference type="Proteomes" id="UP000091857">
    <property type="component" value="Chromosome 13"/>
</dbReference>
<reference evidence="2" key="1">
    <citation type="journal article" date="2016" name="Nat. Biotechnol.">
        <title>Sequencing wild and cultivated cassava and related species reveals extensive interspecific hybridization and genetic diversity.</title>
        <authorList>
            <person name="Bredeson J.V."/>
            <person name="Lyons J.B."/>
            <person name="Prochnik S.E."/>
            <person name="Wu G.A."/>
            <person name="Ha C.M."/>
            <person name="Edsinger-Gonzales E."/>
            <person name="Grimwood J."/>
            <person name="Schmutz J."/>
            <person name="Rabbi I.Y."/>
            <person name="Egesi C."/>
            <person name="Nauluvula P."/>
            <person name="Lebot V."/>
            <person name="Ndunguru J."/>
            <person name="Mkamilo G."/>
            <person name="Bart R.S."/>
            <person name="Setter T.L."/>
            <person name="Gleadow R.M."/>
            <person name="Kulakow P."/>
            <person name="Ferguson M.E."/>
            <person name="Rounsley S."/>
            <person name="Rokhsar D.S."/>
        </authorList>
    </citation>
    <scope>NUCLEOTIDE SEQUENCE [LARGE SCALE GENOMIC DNA]</scope>
    <source>
        <strain evidence="2">cv. AM560-2</strain>
    </source>
</reference>
<proteinExistence type="predicted"/>
<comment type="caution">
    <text evidence="1">The sequence shown here is derived from an EMBL/GenBank/DDBJ whole genome shotgun (WGS) entry which is preliminary data.</text>
</comment>